<proteinExistence type="predicted"/>
<organism evidence="1 2">
    <name type="scientific">Romanomermis culicivorax</name>
    <name type="common">Nematode worm</name>
    <dbReference type="NCBI Taxonomy" id="13658"/>
    <lineage>
        <taxon>Eukaryota</taxon>
        <taxon>Metazoa</taxon>
        <taxon>Ecdysozoa</taxon>
        <taxon>Nematoda</taxon>
        <taxon>Enoplea</taxon>
        <taxon>Dorylaimia</taxon>
        <taxon>Mermithida</taxon>
        <taxon>Mermithoidea</taxon>
        <taxon>Mermithidae</taxon>
        <taxon>Romanomermis</taxon>
    </lineage>
</organism>
<dbReference type="AlphaFoldDB" id="A0A915K942"/>
<name>A0A915K942_ROMCU</name>
<protein>
    <submittedName>
        <fullName evidence="2">DUF4371 domain-containing protein</fullName>
    </submittedName>
</protein>
<evidence type="ECO:0000313" key="1">
    <source>
        <dbReference type="Proteomes" id="UP000887565"/>
    </source>
</evidence>
<reference evidence="2" key="1">
    <citation type="submission" date="2022-11" db="UniProtKB">
        <authorList>
            <consortium name="WormBaseParasite"/>
        </authorList>
    </citation>
    <scope>IDENTIFICATION</scope>
</reference>
<dbReference type="WBParaSite" id="nRc.2.0.1.t34690-RA">
    <property type="protein sequence ID" value="nRc.2.0.1.t34690-RA"/>
    <property type="gene ID" value="nRc.2.0.1.g34690"/>
</dbReference>
<accession>A0A915K942</accession>
<dbReference type="Proteomes" id="UP000887565">
    <property type="component" value="Unplaced"/>
</dbReference>
<keyword evidence="1" id="KW-1185">Reference proteome</keyword>
<evidence type="ECO:0000313" key="2">
    <source>
        <dbReference type="WBParaSite" id="nRc.2.0.1.t34690-RA"/>
    </source>
</evidence>
<sequence length="86" mass="9536">MLCLLLRYVSLKGHKLVTTFYRLIRLEDKTAESITRSICEALSQDKLDIQNLVGLGMDGAATLTRTRTGASLIAMQFESVVQFGIT</sequence>